<comment type="caution">
    <text evidence="2">The sequence shown here is derived from an EMBL/GenBank/DDBJ whole genome shotgun (WGS) entry which is preliminary data.</text>
</comment>
<keyword evidence="2" id="KW-0418">Kinase</keyword>
<sequence>MSTPPPTPPVAVAALERLVDRVRRLGAEASGAAAPGAAASAVAGPRILIGITGSPGAGKTTLARALVAGLNNGVRPAEPTAVHLPMDGFHLANATLDRLGLRQRKGAIETFDGRGFVALLERVLRETEHPVYAPEFERQLDEPVAGAIAIEPSTRIVVVEGNYLLSDLEPWRRVHDLLAEAWFCDTDESERMLRLVRRHTASGRSPDAARAWATDVDGANALRIEPTRERADLVVSGDTWQLIADGA</sequence>
<reference evidence="2 3" key="1">
    <citation type="submission" date="2023-07" db="EMBL/GenBank/DDBJ databases">
        <title>Comparative genomics of wheat-associated soil bacteria to identify genetic determinants of phenazine resistance.</title>
        <authorList>
            <person name="Mouncey N."/>
        </authorList>
    </citation>
    <scope>NUCLEOTIDE SEQUENCE [LARGE SCALE GENOMIC DNA]</scope>
    <source>
        <strain evidence="2 3">V3I3</strain>
    </source>
</reference>
<evidence type="ECO:0000313" key="2">
    <source>
        <dbReference type="EMBL" id="MDQ0893440.1"/>
    </source>
</evidence>
<protein>
    <submittedName>
        <fullName evidence="2">Pantothenate kinase</fullName>
    </submittedName>
</protein>
<organism evidence="2 3">
    <name type="scientific">Agromyces ramosus</name>
    <dbReference type="NCBI Taxonomy" id="33879"/>
    <lineage>
        <taxon>Bacteria</taxon>
        <taxon>Bacillati</taxon>
        <taxon>Actinomycetota</taxon>
        <taxon>Actinomycetes</taxon>
        <taxon>Micrococcales</taxon>
        <taxon>Microbacteriaceae</taxon>
        <taxon>Agromyces</taxon>
    </lineage>
</organism>
<dbReference type="NCBIfam" id="NF006743">
    <property type="entry name" value="PRK09270.1-2"/>
    <property type="match status" value="1"/>
</dbReference>
<dbReference type="InterPro" id="IPR027417">
    <property type="entry name" value="P-loop_NTPase"/>
</dbReference>
<keyword evidence="3" id="KW-1185">Reference proteome</keyword>
<evidence type="ECO:0000259" key="1">
    <source>
        <dbReference type="Pfam" id="PF00485"/>
    </source>
</evidence>
<evidence type="ECO:0000313" key="3">
    <source>
        <dbReference type="Proteomes" id="UP001239083"/>
    </source>
</evidence>
<dbReference type="Gene3D" id="3.40.50.300">
    <property type="entry name" value="P-loop containing nucleotide triphosphate hydrolases"/>
    <property type="match status" value="2"/>
</dbReference>
<dbReference type="EMBL" id="JAUSYY010000001">
    <property type="protein sequence ID" value="MDQ0893440.1"/>
    <property type="molecule type" value="Genomic_DNA"/>
</dbReference>
<keyword evidence="2" id="KW-0808">Transferase</keyword>
<feature type="domain" description="Phosphoribulokinase/uridine kinase" evidence="1">
    <location>
        <begin position="48"/>
        <end position="236"/>
    </location>
</feature>
<dbReference type="PRINTS" id="PR00988">
    <property type="entry name" value="URIDINKINASE"/>
</dbReference>
<dbReference type="RefSeq" id="WP_307039866.1">
    <property type="nucleotide sequence ID" value="NZ_JAUSYY010000001.1"/>
</dbReference>
<dbReference type="SUPFAM" id="SSF52540">
    <property type="entry name" value="P-loop containing nucleoside triphosphate hydrolases"/>
    <property type="match status" value="1"/>
</dbReference>
<name>A0ABU0R5U8_9MICO</name>
<dbReference type="Pfam" id="PF00485">
    <property type="entry name" value="PRK"/>
    <property type="match status" value="1"/>
</dbReference>
<dbReference type="InterPro" id="IPR006083">
    <property type="entry name" value="PRK/URK"/>
</dbReference>
<gene>
    <name evidence="2" type="ORF">QFZ26_000995</name>
</gene>
<dbReference type="GO" id="GO:0016301">
    <property type="term" value="F:kinase activity"/>
    <property type="evidence" value="ECO:0007669"/>
    <property type="project" value="UniProtKB-KW"/>
</dbReference>
<proteinExistence type="predicted"/>
<accession>A0ABU0R5U8</accession>
<dbReference type="Proteomes" id="UP001239083">
    <property type="component" value="Unassembled WGS sequence"/>
</dbReference>
<dbReference type="PANTHER" id="PTHR10285">
    <property type="entry name" value="URIDINE KINASE"/>
    <property type="match status" value="1"/>
</dbReference>